<feature type="transmembrane region" description="Helical" evidence="7">
    <location>
        <begin position="197"/>
        <end position="216"/>
    </location>
</feature>
<protein>
    <submittedName>
        <fullName evidence="9">ABC transporter permease</fullName>
    </submittedName>
</protein>
<dbReference type="Gene3D" id="1.10.3720.10">
    <property type="entry name" value="MetI-like"/>
    <property type="match status" value="1"/>
</dbReference>
<dbReference type="InterPro" id="IPR000515">
    <property type="entry name" value="MetI-like"/>
</dbReference>
<dbReference type="EMBL" id="CP139730">
    <property type="protein sequence ID" value="WPZ23921.1"/>
    <property type="molecule type" value="Genomic_DNA"/>
</dbReference>
<evidence type="ECO:0000256" key="3">
    <source>
        <dbReference type="ARBA" id="ARBA00022475"/>
    </source>
</evidence>
<keyword evidence="4 7" id="KW-0812">Transmembrane</keyword>
<gene>
    <name evidence="9" type="ORF">T7987_19415</name>
</gene>
<keyword evidence="3" id="KW-1003">Cell membrane</keyword>
<geneLocation type="plasmid" evidence="9 10">
    <name>unnamed05</name>
</geneLocation>
<dbReference type="CDD" id="cd06261">
    <property type="entry name" value="TM_PBP2"/>
    <property type="match status" value="1"/>
</dbReference>
<evidence type="ECO:0000256" key="4">
    <source>
        <dbReference type="ARBA" id="ARBA00022692"/>
    </source>
</evidence>
<proteinExistence type="inferred from homology"/>
<evidence type="ECO:0000259" key="8">
    <source>
        <dbReference type="PROSITE" id="PS50928"/>
    </source>
</evidence>
<dbReference type="SUPFAM" id="SSF161098">
    <property type="entry name" value="MetI-like"/>
    <property type="match status" value="1"/>
</dbReference>
<dbReference type="InterPro" id="IPR035906">
    <property type="entry name" value="MetI-like_sf"/>
</dbReference>
<keyword evidence="10" id="KW-1185">Reference proteome</keyword>
<feature type="transmembrane region" description="Helical" evidence="7">
    <location>
        <begin position="134"/>
        <end position="159"/>
    </location>
</feature>
<dbReference type="PANTHER" id="PTHR43163:SF6">
    <property type="entry name" value="DIPEPTIDE TRANSPORT SYSTEM PERMEASE PROTEIN DPPB-RELATED"/>
    <property type="match status" value="1"/>
</dbReference>
<comment type="subcellular location">
    <subcellularLocation>
        <location evidence="1 7">Cell membrane</location>
        <topology evidence="1 7">Multi-pass membrane protein</topology>
    </subcellularLocation>
</comment>
<evidence type="ECO:0000313" key="10">
    <source>
        <dbReference type="Proteomes" id="UP001326567"/>
    </source>
</evidence>
<dbReference type="Pfam" id="PF19300">
    <property type="entry name" value="BPD_transp_1_N"/>
    <property type="match status" value="1"/>
</dbReference>
<organism evidence="9 10">
    <name type="scientific">Sulfitobacter faviae</name>
    <dbReference type="NCBI Taxonomy" id="1775881"/>
    <lineage>
        <taxon>Bacteria</taxon>
        <taxon>Pseudomonadati</taxon>
        <taxon>Pseudomonadota</taxon>
        <taxon>Alphaproteobacteria</taxon>
        <taxon>Rhodobacterales</taxon>
        <taxon>Roseobacteraceae</taxon>
        <taxon>Sulfitobacter</taxon>
    </lineage>
</organism>
<evidence type="ECO:0000256" key="7">
    <source>
        <dbReference type="RuleBase" id="RU363032"/>
    </source>
</evidence>
<comment type="similarity">
    <text evidence="7">Belongs to the binding-protein-dependent transport system permease family.</text>
</comment>
<dbReference type="Proteomes" id="UP001326567">
    <property type="component" value="Plasmid unnamed05"/>
</dbReference>
<reference evidence="9 10" key="1">
    <citation type="submission" date="2023-11" db="EMBL/GenBank/DDBJ databases">
        <title>From the Deep-Sea to the Surface: Bacterial Genomes Isolated from the Moytirra Hydrothermal Vent Plume.</title>
        <authorList>
            <person name="Major S.R."/>
        </authorList>
    </citation>
    <scope>NUCLEOTIDE SEQUENCE [LARGE SCALE GENOMIC DNA]</scope>
    <source>
        <strain evidence="9 10">OXR-9</strain>
        <plasmid evidence="9 10">unnamed05</plasmid>
    </source>
</reference>
<feature type="transmembrane region" description="Helical" evidence="7">
    <location>
        <begin position="9"/>
        <end position="30"/>
    </location>
</feature>
<keyword evidence="6 7" id="KW-0472">Membrane</keyword>
<keyword evidence="2 7" id="KW-0813">Transport</keyword>
<feature type="transmembrane region" description="Helical" evidence="7">
    <location>
        <begin position="301"/>
        <end position="327"/>
    </location>
</feature>
<sequence>MLHLITTRLLGAIPVLLLVTMAIFGLLRLAPGDAAELLLPDDATEEQIAETREAWGLDRPVWVQYGQFLGNLARFDLGESYRYRAPVFELIGERLPATLELSFYALLLAIVIAVPLGMLAALNKGKVIDAIVSVLSISGVSAPSFWVGILLVLFFSGYMNLFPSSGRLPYGVSAPTVTGFVTIDALLAGSFETFFQALRYLALPALTLTLAMIGIISRITRAAVIDAGQEEHVFTAVAKGMKRRSIVRRHLMPNAAIPIVTIIGLELGALISGSIIVEVVFSWPGIGTLLFQSISVRDMPLTTGVVASYTILFIALNLLIDIFYVLIDPRLRSNKA</sequence>
<accession>A0ABZ0V7L7</accession>
<keyword evidence="5 7" id="KW-1133">Transmembrane helix</keyword>
<feature type="domain" description="ABC transmembrane type-1" evidence="8">
    <location>
        <begin position="95"/>
        <end position="324"/>
    </location>
</feature>
<evidence type="ECO:0000256" key="5">
    <source>
        <dbReference type="ARBA" id="ARBA00022989"/>
    </source>
</evidence>
<feature type="transmembrane region" description="Helical" evidence="7">
    <location>
        <begin position="101"/>
        <end position="122"/>
    </location>
</feature>
<feature type="transmembrane region" description="Helical" evidence="7">
    <location>
        <begin position="251"/>
        <end position="281"/>
    </location>
</feature>
<evidence type="ECO:0000256" key="1">
    <source>
        <dbReference type="ARBA" id="ARBA00004651"/>
    </source>
</evidence>
<name>A0ABZ0V7L7_9RHOB</name>
<dbReference type="PROSITE" id="PS50928">
    <property type="entry name" value="ABC_TM1"/>
    <property type="match status" value="1"/>
</dbReference>
<dbReference type="PANTHER" id="PTHR43163">
    <property type="entry name" value="DIPEPTIDE TRANSPORT SYSTEM PERMEASE PROTEIN DPPB-RELATED"/>
    <property type="match status" value="1"/>
</dbReference>
<keyword evidence="9" id="KW-0614">Plasmid</keyword>
<dbReference type="Pfam" id="PF00528">
    <property type="entry name" value="BPD_transp_1"/>
    <property type="match status" value="1"/>
</dbReference>
<dbReference type="InterPro" id="IPR045621">
    <property type="entry name" value="BPD_transp_1_N"/>
</dbReference>
<evidence type="ECO:0000256" key="6">
    <source>
        <dbReference type="ARBA" id="ARBA00023136"/>
    </source>
</evidence>
<evidence type="ECO:0000313" key="9">
    <source>
        <dbReference type="EMBL" id="WPZ23921.1"/>
    </source>
</evidence>
<evidence type="ECO:0000256" key="2">
    <source>
        <dbReference type="ARBA" id="ARBA00022448"/>
    </source>
</evidence>